<sequence>MFKSTLLKPIFAVSLLILGGFAAACDRCQPPPDPGANSSVQCIVALTSLSADLVHRLDASKLVGIPGSRLLENQPGFQSLPQVSQGRSQPNLETIVALQPDLVIGASGFHDAVLKRLAELGIQTWASEVNTWDALETLTEDLAIALEADAATVLDRFQRCRGSGGGATPRVLMLVSHQPILVPNEKSWAGEMLNRFQLQNAAATLQSDGPMAGFVTLSAENVLEVDPDLLLVVNAEPTTLQNLEQQPFWQKLSAVQRQQIHQADYYGLVNPGSVAAIEKACEQLAKLSAQDS</sequence>
<gene>
    <name evidence="5" type="ORF">QQ91_0008780</name>
</gene>
<dbReference type="PROSITE" id="PS51257">
    <property type="entry name" value="PROKAR_LIPOPROTEIN"/>
    <property type="match status" value="1"/>
</dbReference>
<feature type="signal peptide" evidence="3">
    <location>
        <begin position="1"/>
        <end position="24"/>
    </location>
</feature>
<dbReference type="Gene3D" id="3.40.50.1980">
    <property type="entry name" value="Nitrogenase molybdenum iron protein domain"/>
    <property type="match status" value="2"/>
</dbReference>
<dbReference type="RefSeq" id="WP_166281613.1">
    <property type="nucleotide sequence ID" value="NZ_JTHE03000047.1"/>
</dbReference>
<keyword evidence="6" id="KW-1185">Reference proteome</keyword>
<evidence type="ECO:0000313" key="5">
    <source>
        <dbReference type="EMBL" id="MCM1982916.1"/>
    </source>
</evidence>
<dbReference type="PROSITE" id="PS50983">
    <property type="entry name" value="FE_B12_PBP"/>
    <property type="match status" value="1"/>
</dbReference>
<proteinExistence type="inferred from homology"/>
<dbReference type="SUPFAM" id="SSF53807">
    <property type="entry name" value="Helical backbone' metal receptor"/>
    <property type="match status" value="1"/>
</dbReference>
<evidence type="ECO:0000313" key="6">
    <source>
        <dbReference type="Proteomes" id="UP000031561"/>
    </source>
</evidence>
<dbReference type="NCBIfam" id="NF038402">
    <property type="entry name" value="TroA_like"/>
    <property type="match status" value="1"/>
</dbReference>
<evidence type="ECO:0000259" key="4">
    <source>
        <dbReference type="PROSITE" id="PS50983"/>
    </source>
</evidence>
<reference evidence="5 6" key="1">
    <citation type="journal article" date="2015" name="Genome Announc.">
        <title>Draft Genome Sequence of Filamentous Marine Cyanobacterium Lyngbya confervoides Strain BDU141951.</title>
        <authorList>
            <person name="Chandrababunaidu M.M."/>
            <person name="Sen D."/>
            <person name="Tripathy S."/>
        </authorList>
    </citation>
    <scope>NUCLEOTIDE SEQUENCE [LARGE SCALE GENOMIC DNA]</scope>
    <source>
        <strain evidence="5 6">BDU141951</strain>
    </source>
</reference>
<name>A0ABD4T3C1_9CYAN</name>
<feature type="chain" id="PRO_5044806622" evidence="3">
    <location>
        <begin position="25"/>
        <end position="292"/>
    </location>
</feature>
<comment type="similarity">
    <text evidence="1">Belongs to the bacterial solute-binding protein 8 family.</text>
</comment>
<evidence type="ECO:0000256" key="2">
    <source>
        <dbReference type="ARBA" id="ARBA00022729"/>
    </source>
</evidence>
<dbReference type="Pfam" id="PF01497">
    <property type="entry name" value="Peripla_BP_2"/>
    <property type="match status" value="1"/>
</dbReference>
<comment type="caution">
    <text evidence="5">The sequence shown here is derived from an EMBL/GenBank/DDBJ whole genome shotgun (WGS) entry which is preliminary data.</text>
</comment>
<dbReference type="PANTHER" id="PTHR30535:SF34">
    <property type="entry name" value="MOLYBDATE-BINDING PROTEIN MOLA"/>
    <property type="match status" value="1"/>
</dbReference>
<feature type="domain" description="Fe/B12 periplasmic-binding" evidence="4">
    <location>
        <begin position="42"/>
        <end position="292"/>
    </location>
</feature>
<dbReference type="InterPro" id="IPR054828">
    <property type="entry name" value="Vit_B12_bind_prot"/>
</dbReference>
<dbReference type="InterPro" id="IPR002491">
    <property type="entry name" value="ABC_transptr_periplasmic_BD"/>
</dbReference>
<keyword evidence="2 3" id="KW-0732">Signal</keyword>
<dbReference type="EMBL" id="JTHE03000047">
    <property type="protein sequence ID" value="MCM1982916.1"/>
    <property type="molecule type" value="Genomic_DNA"/>
</dbReference>
<evidence type="ECO:0000256" key="3">
    <source>
        <dbReference type="SAM" id="SignalP"/>
    </source>
</evidence>
<dbReference type="Proteomes" id="UP000031561">
    <property type="component" value="Unassembled WGS sequence"/>
</dbReference>
<dbReference type="AlphaFoldDB" id="A0ABD4T3C1"/>
<organism evidence="5 6">
    <name type="scientific">Lyngbya confervoides BDU141951</name>
    <dbReference type="NCBI Taxonomy" id="1574623"/>
    <lineage>
        <taxon>Bacteria</taxon>
        <taxon>Bacillati</taxon>
        <taxon>Cyanobacteriota</taxon>
        <taxon>Cyanophyceae</taxon>
        <taxon>Oscillatoriophycideae</taxon>
        <taxon>Oscillatoriales</taxon>
        <taxon>Microcoleaceae</taxon>
        <taxon>Lyngbya</taxon>
    </lineage>
</organism>
<dbReference type="PANTHER" id="PTHR30535">
    <property type="entry name" value="VITAMIN B12-BINDING PROTEIN"/>
    <property type="match status" value="1"/>
</dbReference>
<protein>
    <submittedName>
        <fullName evidence="5">ABC transporter substrate-binding protein</fullName>
    </submittedName>
</protein>
<dbReference type="InterPro" id="IPR050902">
    <property type="entry name" value="ABC_Transporter_SBP"/>
</dbReference>
<evidence type="ECO:0000256" key="1">
    <source>
        <dbReference type="ARBA" id="ARBA00008814"/>
    </source>
</evidence>
<accession>A0ABD4T3C1</accession>